<dbReference type="EC" id="3.7.1.12" evidence="3"/>
<dbReference type="Gene3D" id="3.40.50.11220">
    <property type="match status" value="1"/>
</dbReference>
<dbReference type="InterPro" id="IPR052553">
    <property type="entry name" value="CbiG_hydrolase"/>
</dbReference>
<dbReference type="GO" id="GO:0009236">
    <property type="term" value="P:cobalamin biosynthetic process"/>
    <property type="evidence" value="ECO:0007669"/>
    <property type="project" value="InterPro"/>
</dbReference>
<dbReference type="Pfam" id="PF01890">
    <property type="entry name" value="CbiG_C"/>
    <property type="match status" value="1"/>
</dbReference>
<evidence type="ECO:0000313" key="3">
    <source>
        <dbReference type="EMBL" id="VAV83891.1"/>
    </source>
</evidence>
<dbReference type="InterPro" id="IPR038029">
    <property type="entry name" value="GbiG_N_sf"/>
</dbReference>
<dbReference type="SUPFAM" id="SSF159672">
    <property type="entry name" value="CbiG N-terminal domain-like"/>
    <property type="match status" value="1"/>
</dbReference>
<dbReference type="EMBL" id="UOEA01000054">
    <property type="protein sequence ID" value="VAV83891.1"/>
    <property type="molecule type" value="Genomic_DNA"/>
</dbReference>
<feature type="domain" description="CobE/GbiG C-terminal" evidence="1">
    <location>
        <begin position="139"/>
        <end position="257"/>
    </location>
</feature>
<dbReference type="SUPFAM" id="SSF159664">
    <property type="entry name" value="CobE/GbiG C-terminal domain-like"/>
    <property type="match status" value="1"/>
</dbReference>
<dbReference type="Gene3D" id="3.30.420.180">
    <property type="entry name" value="CobE/GbiG C-terminal domain"/>
    <property type="match status" value="1"/>
</dbReference>
<dbReference type="InterPro" id="IPR021744">
    <property type="entry name" value="CbiG_N"/>
</dbReference>
<dbReference type="Pfam" id="PF11760">
    <property type="entry name" value="CbiG_N"/>
    <property type="match status" value="1"/>
</dbReference>
<proteinExistence type="predicted"/>
<dbReference type="InterPro" id="IPR002750">
    <property type="entry name" value="CobE/GbiG_C"/>
</dbReference>
<dbReference type="InterPro" id="IPR036518">
    <property type="entry name" value="CobE/GbiG_C_sf"/>
</dbReference>
<protein>
    <submittedName>
        <fullName evidence="3">Cobalt-precorrin 5A hydrolase</fullName>
        <ecNumber evidence="3">3.7.1.12</ecNumber>
    </submittedName>
</protein>
<gene>
    <name evidence="3" type="ORF">MNBD_DELTA01-1150</name>
</gene>
<reference evidence="3" key="1">
    <citation type="submission" date="2018-06" db="EMBL/GenBank/DDBJ databases">
        <authorList>
            <person name="Zhirakovskaya E."/>
        </authorList>
    </citation>
    <scope>NUCLEOTIDE SEQUENCE</scope>
</reference>
<dbReference type="GO" id="GO:0043779">
    <property type="term" value="F:cobalt-precorrin-5A acetaldehyde-lyase activity"/>
    <property type="evidence" value="ECO:0007669"/>
    <property type="project" value="UniProtKB-EC"/>
</dbReference>
<name>A0A3B0QU89_9ZZZZ</name>
<dbReference type="PANTHER" id="PTHR37477:SF1">
    <property type="entry name" value="COBALT-PRECORRIN-5A HYDROLASE"/>
    <property type="match status" value="1"/>
</dbReference>
<evidence type="ECO:0000259" key="1">
    <source>
        <dbReference type="Pfam" id="PF01890"/>
    </source>
</evidence>
<feature type="domain" description="Cobalamin synthesis G N-terminal" evidence="2">
    <location>
        <begin position="54"/>
        <end position="134"/>
    </location>
</feature>
<evidence type="ECO:0000259" key="2">
    <source>
        <dbReference type="Pfam" id="PF11760"/>
    </source>
</evidence>
<dbReference type="PANTHER" id="PTHR37477">
    <property type="entry name" value="COBALT-PRECORRIN-5A HYDROLASE"/>
    <property type="match status" value="1"/>
</dbReference>
<accession>A0A3B0QU89</accession>
<keyword evidence="3" id="KW-0378">Hydrolase</keyword>
<organism evidence="3">
    <name type="scientific">hydrothermal vent metagenome</name>
    <dbReference type="NCBI Taxonomy" id="652676"/>
    <lineage>
        <taxon>unclassified sequences</taxon>
        <taxon>metagenomes</taxon>
        <taxon>ecological metagenomes</taxon>
    </lineage>
</organism>
<sequence>MKLAIVAITKEGLKVACNIQKKLGGELYAPEKIRTERTTSGRDYKVYSGSTRDLVAGLWGGFDSFIFVMSLGIVTRITKDHIQDKYKDPAIVVVDEMGRYAISALSGHEGGANRLSERVALCCGGEFVVTTGSEATKKIIVGMGCRRNTPVEKLEATLREGLDRVGKTVNDVRLISSVEIKKDEKGLLDLAEKFDIPLKFISTELIKAVEGNFDESPLVKKTLGVGSVAEPCAILGGHRCRIILPRLKKDGTTIAIAEEGSL</sequence>
<dbReference type="AlphaFoldDB" id="A0A3B0QU89"/>